<keyword evidence="2" id="KW-0285">Flavoprotein</keyword>
<keyword evidence="4" id="KW-0560">Oxidoreductase</keyword>
<dbReference type="InterPro" id="IPR036188">
    <property type="entry name" value="FAD/NAD-bd_sf"/>
</dbReference>
<evidence type="ECO:0000256" key="3">
    <source>
        <dbReference type="ARBA" id="ARBA00022827"/>
    </source>
</evidence>
<evidence type="ECO:0000256" key="2">
    <source>
        <dbReference type="ARBA" id="ARBA00022630"/>
    </source>
</evidence>
<proteinExistence type="predicted"/>
<evidence type="ECO:0000313" key="6">
    <source>
        <dbReference type="EMBL" id="GAA3587267.1"/>
    </source>
</evidence>
<organism evidence="6 7">
    <name type="scientific">Amycolatopsis ultiminotia</name>
    <dbReference type="NCBI Taxonomy" id="543629"/>
    <lineage>
        <taxon>Bacteria</taxon>
        <taxon>Bacillati</taxon>
        <taxon>Actinomycetota</taxon>
        <taxon>Actinomycetes</taxon>
        <taxon>Pseudonocardiales</taxon>
        <taxon>Pseudonocardiaceae</taxon>
        <taxon>Amycolatopsis</taxon>
    </lineage>
</organism>
<dbReference type="Gene3D" id="3.30.9.10">
    <property type="entry name" value="D-Amino Acid Oxidase, subunit A, domain 2"/>
    <property type="match status" value="1"/>
</dbReference>
<dbReference type="PANTHER" id="PTHR10961">
    <property type="entry name" value="PEROXISOMAL SARCOSINE OXIDASE"/>
    <property type="match status" value="1"/>
</dbReference>
<keyword evidence="3" id="KW-0274">FAD</keyword>
<dbReference type="Gene3D" id="3.50.50.60">
    <property type="entry name" value="FAD/NAD(P)-binding domain"/>
    <property type="match status" value="1"/>
</dbReference>
<dbReference type="Pfam" id="PF01266">
    <property type="entry name" value="DAO"/>
    <property type="match status" value="1"/>
</dbReference>
<comment type="caution">
    <text evidence="6">The sequence shown here is derived from an EMBL/GenBank/DDBJ whole genome shotgun (WGS) entry which is preliminary data.</text>
</comment>
<evidence type="ECO:0000256" key="4">
    <source>
        <dbReference type="ARBA" id="ARBA00023002"/>
    </source>
</evidence>
<reference evidence="7" key="1">
    <citation type="journal article" date="2019" name="Int. J. Syst. Evol. Microbiol.">
        <title>The Global Catalogue of Microorganisms (GCM) 10K type strain sequencing project: providing services to taxonomists for standard genome sequencing and annotation.</title>
        <authorList>
            <consortium name="The Broad Institute Genomics Platform"/>
            <consortium name="The Broad Institute Genome Sequencing Center for Infectious Disease"/>
            <person name="Wu L."/>
            <person name="Ma J."/>
        </authorList>
    </citation>
    <scope>NUCLEOTIDE SEQUENCE [LARGE SCALE GENOMIC DNA]</scope>
    <source>
        <strain evidence="7">JCM 16898</strain>
    </source>
</reference>
<evidence type="ECO:0000259" key="5">
    <source>
        <dbReference type="Pfam" id="PF01266"/>
    </source>
</evidence>
<protein>
    <recommendedName>
        <fullName evidence="5">FAD dependent oxidoreductase domain-containing protein</fullName>
    </recommendedName>
</protein>
<dbReference type="EMBL" id="BAAAZN010000035">
    <property type="protein sequence ID" value="GAA3587267.1"/>
    <property type="molecule type" value="Genomic_DNA"/>
</dbReference>
<sequence>MVDAETVDRTAGESDWSVLPAAVPGLGATPSRAVVCLTTRTPDRQFVIGRPRGDRRLVVGGGCSDGFKHANGIGEVLADLVCGKESAIDMGFAAPRPIRLATTGAPGAPGTFCRVPRLGFLGKQVPVRSSERNATSPIGVEVARRSRVSEHVDVVVKSEVLAC</sequence>
<gene>
    <name evidence="6" type="ORF">GCM10022222_84900</name>
</gene>
<accession>A0ABP6YNE8</accession>
<name>A0ABP6YNE8_9PSEU</name>
<dbReference type="InterPro" id="IPR006076">
    <property type="entry name" value="FAD-dep_OxRdtase"/>
</dbReference>
<dbReference type="InterPro" id="IPR045170">
    <property type="entry name" value="MTOX"/>
</dbReference>
<comment type="cofactor">
    <cofactor evidence="1">
        <name>FAD</name>
        <dbReference type="ChEBI" id="CHEBI:57692"/>
    </cofactor>
</comment>
<feature type="domain" description="FAD dependent oxidoreductase" evidence="5">
    <location>
        <begin position="20"/>
        <end position="80"/>
    </location>
</feature>
<dbReference type="SUPFAM" id="SSF51905">
    <property type="entry name" value="FAD/NAD(P)-binding domain"/>
    <property type="match status" value="1"/>
</dbReference>
<dbReference type="PANTHER" id="PTHR10961:SF7">
    <property type="entry name" value="FAD DEPENDENT OXIDOREDUCTASE DOMAIN-CONTAINING PROTEIN"/>
    <property type="match status" value="1"/>
</dbReference>
<keyword evidence="7" id="KW-1185">Reference proteome</keyword>
<dbReference type="Proteomes" id="UP001500689">
    <property type="component" value="Unassembled WGS sequence"/>
</dbReference>
<evidence type="ECO:0000313" key="7">
    <source>
        <dbReference type="Proteomes" id="UP001500689"/>
    </source>
</evidence>
<dbReference type="RefSeq" id="WP_344869286.1">
    <property type="nucleotide sequence ID" value="NZ_BAAAZN010000035.1"/>
</dbReference>
<evidence type="ECO:0000256" key="1">
    <source>
        <dbReference type="ARBA" id="ARBA00001974"/>
    </source>
</evidence>